<dbReference type="GO" id="GO:0005524">
    <property type="term" value="F:ATP binding"/>
    <property type="evidence" value="ECO:0007669"/>
    <property type="project" value="UniProtKB-KW"/>
</dbReference>
<comment type="caution">
    <text evidence="12">The sequence shown here is derived from an EMBL/GenBank/DDBJ whole genome shotgun (WGS) entry which is preliminary data.</text>
</comment>
<evidence type="ECO:0000256" key="5">
    <source>
        <dbReference type="ARBA" id="ARBA00022840"/>
    </source>
</evidence>
<dbReference type="InterPro" id="IPR011527">
    <property type="entry name" value="ABC1_TM_dom"/>
</dbReference>
<evidence type="ECO:0000256" key="7">
    <source>
        <dbReference type="ARBA" id="ARBA00023136"/>
    </source>
</evidence>
<keyword evidence="5 12" id="KW-0067">ATP-binding</keyword>
<comment type="subcellular location">
    <subcellularLocation>
        <location evidence="1">Cell membrane</location>
        <topology evidence="1">Multi-pass membrane protein</topology>
    </subcellularLocation>
</comment>
<dbReference type="PANTHER" id="PTHR24221">
    <property type="entry name" value="ATP-BINDING CASSETTE SUB-FAMILY B"/>
    <property type="match status" value="1"/>
</dbReference>
<dbReference type="InterPro" id="IPR039421">
    <property type="entry name" value="Type_1_exporter"/>
</dbReference>
<feature type="transmembrane region" description="Helical" evidence="9">
    <location>
        <begin position="6"/>
        <end position="28"/>
    </location>
</feature>
<proteinExistence type="predicted"/>
<dbReference type="GO" id="GO:0005886">
    <property type="term" value="C:plasma membrane"/>
    <property type="evidence" value="ECO:0007669"/>
    <property type="project" value="UniProtKB-SubCell"/>
</dbReference>
<dbReference type="RefSeq" id="WP_171204058.1">
    <property type="nucleotide sequence ID" value="NZ_JABEMA010000310.1"/>
</dbReference>
<dbReference type="GO" id="GO:0016887">
    <property type="term" value="F:ATP hydrolysis activity"/>
    <property type="evidence" value="ECO:0007669"/>
    <property type="project" value="InterPro"/>
</dbReference>
<feature type="compositionally biased region" description="Low complexity" evidence="8">
    <location>
        <begin position="546"/>
        <end position="559"/>
    </location>
</feature>
<dbReference type="FunFam" id="3.40.50.300:FF:000604">
    <property type="entry name" value="ABC transporter B family member 28"/>
    <property type="match status" value="1"/>
</dbReference>
<dbReference type="PROSITE" id="PS50929">
    <property type="entry name" value="ABC_TM1F"/>
    <property type="match status" value="2"/>
</dbReference>
<keyword evidence="4" id="KW-0547">Nucleotide-binding</keyword>
<feature type="transmembrane region" description="Helical" evidence="9">
    <location>
        <begin position="727"/>
        <end position="746"/>
    </location>
</feature>
<dbReference type="SUPFAM" id="SSF90123">
    <property type="entry name" value="ABC transporter transmembrane region"/>
    <property type="match status" value="2"/>
</dbReference>
<feature type="non-terminal residue" evidence="12">
    <location>
        <position position="1"/>
    </location>
</feature>
<evidence type="ECO:0000259" key="10">
    <source>
        <dbReference type="PROSITE" id="PS50893"/>
    </source>
</evidence>
<keyword evidence="2" id="KW-0813">Transport</keyword>
<evidence type="ECO:0000256" key="3">
    <source>
        <dbReference type="ARBA" id="ARBA00022692"/>
    </source>
</evidence>
<keyword evidence="7 9" id="KW-0472">Membrane</keyword>
<name>A0A849BLY9_9ACTN</name>
<evidence type="ECO:0000256" key="1">
    <source>
        <dbReference type="ARBA" id="ARBA00004651"/>
    </source>
</evidence>
<dbReference type="Gene3D" id="3.40.50.300">
    <property type="entry name" value="P-loop containing nucleotide triphosphate hydrolases"/>
    <property type="match status" value="2"/>
</dbReference>
<feature type="domain" description="ABC transporter" evidence="10">
    <location>
        <begin position="911"/>
        <end position="1133"/>
    </location>
</feature>
<dbReference type="Proteomes" id="UP000555552">
    <property type="component" value="Unassembled WGS sequence"/>
</dbReference>
<keyword evidence="6 9" id="KW-1133">Transmembrane helix</keyword>
<dbReference type="InterPro" id="IPR003439">
    <property type="entry name" value="ABC_transporter-like_ATP-bd"/>
</dbReference>
<dbReference type="PROSITE" id="PS50893">
    <property type="entry name" value="ABC_TRANSPORTER_2"/>
    <property type="match status" value="2"/>
</dbReference>
<keyword evidence="3 9" id="KW-0812">Transmembrane</keyword>
<evidence type="ECO:0000313" key="13">
    <source>
        <dbReference type="Proteomes" id="UP000555552"/>
    </source>
</evidence>
<dbReference type="SMART" id="SM00382">
    <property type="entry name" value="AAA"/>
    <property type="match status" value="2"/>
</dbReference>
<dbReference type="EMBL" id="JABEMA010000310">
    <property type="protein sequence ID" value="NNH24299.1"/>
    <property type="molecule type" value="Genomic_DNA"/>
</dbReference>
<feature type="domain" description="ABC transmembrane type-1" evidence="11">
    <location>
        <begin position="7"/>
        <end position="281"/>
    </location>
</feature>
<dbReference type="GO" id="GO:0034040">
    <property type="term" value="F:ATPase-coupled lipid transmembrane transporter activity"/>
    <property type="evidence" value="ECO:0007669"/>
    <property type="project" value="TreeGrafter"/>
</dbReference>
<dbReference type="GO" id="GO:0005737">
    <property type="term" value="C:cytoplasm"/>
    <property type="evidence" value="ECO:0007669"/>
    <property type="project" value="UniProtKB-ARBA"/>
</dbReference>
<dbReference type="CDD" id="cd03228">
    <property type="entry name" value="ABCC_MRP_Like"/>
    <property type="match status" value="1"/>
</dbReference>
<evidence type="ECO:0000256" key="6">
    <source>
        <dbReference type="ARBA" id="ARBA00022989"/>
    </source>
</evidence>
<evidence type="ECO:0000259" key="11">
    <source>
        <dbReference type="PROSITE" id="PS50929"/>
    </source>
</evidence>
<feature type="domain" description="ABC transmembrane type-1" evidence="11">
    <location>
        <begin position="597"/>
        <end position="848"/>
    </location>
</feature>
<evidence type="ECO:0000256" key="2">
    <source>
        <dbReference type="ARBA" id="ARBA00022448"/>
    </source>
</evidence>
<evidence type="ECO:0000256" key="8">
    <source>
        <dbReference type="SAM" id="MobiDB-lite"/>
    </source>
</evidence>
<feature type="transmembrane region" description="Helical" evidence="9">
    <location>
        <begin position="839"/>
        <end position="862"/>
    </location>
</feature>
<feature type="transmembrane region" description="Helical" evidence="9">
    <location>
        <begin position="632"/>
        <end position="654"/>
    </location>
</feature>
<dbReference type="Pfam" id="PF00664">
    <property type="entry name" value="ABC_membrane"/>
    <property type="match status" value="1"/>
</dbReference>
<protein>
    <submittedName>
        <fullName evidence="12">ATP-binding cassette domain-containing protein</fullName>
    </submittedName>
</protein>
<feature type="region of interest" description="Disordered" evidence="8">
    <location>
        <begin position="546"/>
        <end position="573"/>
    </location>
</feature>
<dbReference type="Gene3D" id="1.20.1560.10">
    <property type="entry name" value="ABC transporter type 1, transmembrane domain"/>
    <property type="match status" value="2"/>
</dbReference>
<dbReference type="InterPro" id="IPR036640">
    <property type="entry name" value="ABC1_TM_sf"/>
</dbReference>
<feature type="domain" description="ABC transporter" evidence="10">
    <location>
        <begin position="312"/>
        <end position="544"/>
    </location>
</feature>
<dbReference type="PANTHER" id="PTHR24221:SF654">
    <property type="entry name" value="ATP-BINDING CASSETTE SUB-FAMILY B MEMBER 6"/>
    <property type="match status" value="1"/>
</dbReference>
<feature type="transmembrane region" description="Helical" evidence="9">
    <location>
        <begin position="35"/>
        <end position="52"/>
    </location>
</feature>
<organism evidence="12 13">
    <name type="scientific">Pseudokineococcus marinus</name>
    <dbReference type="NCBI Taxonomy" id="351215"/>
    <lineage>
        <taxon>Bacteria</taxon>
        <taxon>Bacillati</taxon>
        <taxon>Actinomycetota</taxon>
        <taxon>Actinomycetes</taxon>
        <taxon>Kineosporiales</taxon>
        <taxon>Kineosporiaceae</taxon>
        <taxon>Pseudokineococcus</taxon>
    </lineage>
</organism>
<feature type="transmembrane region" description="Helical" evidence="9">
    <location>
        <begin position="597"/>
        <end position="620"/>
    </location>
</feature>
<dbReference type="Pfam" id="PF00005">
    <property type="entry name" value="ABC_tran"/>
    <property type="match status" value="2"/>
</dbReference>
<dbReference type="InterPro" id="IPR027417">
    <property type="entry name" value="P-loop_NTPase"/>
</dbReference>
<dbReference type="InterPro" id="IPR003593">
    <property type="entry name" value="AAA+_ATPase"/>
</dbReference>
<dbReference type="SUPFAM" id="SSF52540">
    <property type="entry name" value="P-loop containing nucleoside triphosphate hydrolases"/>
    <property type="match status" value="2"/>
</dbReference>
<evidence type="ECO:0000313" key="12">
    <source>
        <dbReference type="EMBL" id="NNH24299.1"/>
    </source>
</evidence>
<dbReference type="GO" id="GO:0140359">
    <property type="term" value="F:ABC-type transporter activity"/>
    <property type="evidence" value="ECO:0007669"/>
    <property type="project" value="InterPro"/>
</dbReference>
<sequence>LAARGSWAALAAAVVAAVAETVGAVLAGRAAEGPTTALVVALGAVLVGAGLLDTLGRTLFSGVVGRAEGRLRGDLVDRVLGQPVTALEEQGVGELFDRVDDDAWQLSSLLRTVGWGTGRATLRSLTSWVAAGILWWPAFLAFPVVAGLAWLAVRRRAPEVARLKVLEEVAWSEHSSHLEESVAGRDDVRTSLGQPHVVRQYALRARALLERVRATSRTAAGLAARAGLVLHAMLAALLVAGVALVGGGGLALAELVTLWLLVSSFVGQLAQVSNNLPDIQEGLGALSRIRQLLSAPQEPEGGAHLPPGPARVELRGLSVGYEGGFALDAVSLVVEAGTTCALVGRSGSGKSTLAKALSRAVEPAPGTVLVGGVDVVRADVDDLRRAVGVVTQRTELLSASLADNITLFADVPEGAVEGAVRALGLEDWVDGLPEGLATRLGTGGTTLSAGEEQLVAFARLLVRDVSLVVLDEATARMDPQTEARVTRASERLLAGRTGVVIAHRLSTTRRCDAVAVLEAGRLVQHGPREELARADGPFRELLRAGGDVPPGPAVGAPAHRAPRRAPRPAVPEPRTSLPRTVLRVLTTHKRWGLTGSLGFLGLSLLGASGALTGWLWGLVVALLEDGREPWPIVVPLVAAVMLSPVALLFAFRVYPLWWVGVALRLRLAVLRGQTEQRRLARTTPGEVTARALDSDRLMIYADRWVDVTIGVVVVAVTALAAEQSLLAGAVVAGVLVGSALVSALGAPAMGRAARVAGDQRAVFGSSLVSALDAVRTVKLAAAVGPVRRHLAAVDDVRVSASVREMRTKALLEGVPVVLVQAGVAAGWALYLLGALDLRTAVLVTTAVTGSAWFGTVAGAAITEIPVARRWLRAASALAGTGDLVALPAGVDLVTGTAPSPAAAPRTPLRRLALEGFTAVHDDGTVGVEGVDLEVAAGELVLLVGRVGSGKSSLLGALAGLVDHEGRLVWNDREVDDPQLFLRPGQVAWVGQVPRVLSGTFADNVVLDHARAADGALADARMGPDVERAGGHGALVGHRGVRLSGGQVQRLALARALATEAELLVADDVSSALDARTEVELWESLRRRGTTVVGSTSKRSALARADRVVVLEEGRLAASGPWSELEGRWGHLAG</sequence>
<dbReference type="AlphaFoldDB" id="A0A849BLY9"/>
<accession>A0A849BLY9</accession>
<feature type="transmembrane region" description="Helical" evidence="9">
    <location>
        <begin position="133"/>
        <end position="153"/>
    </location>
</feature>
<feature type="transmembrane region" description="Helical" evidence="9">
    <location>
        <begin position="809"/>
        <end position="833"/>
    </location>
</feature>
<gene>
    <name evidence="12" type="ORF">HLB09_14625</name>
</gene>
<evidence type="ECO:0000256" key="9">
    <source>
        <dbReference type="SAM" id="Phobius"/>
    </source>
</evidence>
<feature type="transmembrane region" description="Helical" evidence="9">
    <location>
        <begin position="222"/>
        <end position="244"/>
    </location>
</feature>
<feature type="transmembrane region" description="Helical" evidence="9">
    <location>
        <begin position="250"/>
        <end position="270"/>
    </location>
</feature>
<feature type="transmembrane region" description="Helical" evidence="9">
    <location>
        <begin position="704"/>
        <end position="721"/>
    </location>
</feature>
<keyword evidence="13" id="KW-1185">Reference proteome</keyword>
<reference evidence="12 13" key="1">
    <citation type="submission" date="2020-05" db="EMBL/GenBank/DDBJ databases">
        <title>MicrobeNet Type strains.</title>
        <authorList>
            <person name="Nicholson A.C."/>
        </authorList>
    </citation>
    <scope>NUCLEOTIDE SEQUENCE [LARGE SCALE GENOMIC DNA]</scope>
    <source>
        <strain evidence="12 13">JCM 14547</strain>
    </source>
</reference>
<evidence type="ECO:0000256" key="4">
    <source>
        <dbReference type="ARBA" id="ARBA00022741"/>
    </source>
</evidence>